<reference evidence="4 5" key="1">
    <citation type="submission" date="2018-11" db="EMBL/GenBank/DDBJ databases">
        <title>Genomic Encyclopedia of Type Strains, Phase IV (KMG-IV): sequencing the most valuable type-strain genomes for metagenomic binning, comparative biology and taxonomic classification.</title>
        <authorList>
            <person name="Goeker M."/>
        </authorList>
    </citation>
    <scope>NUCLEOTIDE SEQUENCE [LARGE SCALE GENOMIC DNA]</scope>
    <source>
        <strain evidence="4 5">DSM 16974</strain>
    </source>
</reference>
<dbReference type="InterPro" id="IPR006860">
    <property type="entry name" value="FecR"/>
</dbReference>
<dbReference type="RefSeq" id="WP_123639335.1">
    <property type="nucleotide sequence ID" value="NZ_JBHYFO010000022.1"/>
</dbReference>
<evidence type="ECO:0000259" key="2">
    <source>
        <dbReference type="Pfam" id="PF04773"/>
    </source>
</evidence>
<feature type="domain" description="FecR protein" evidence="2">
    <location>
        <begin position="130"/>
        <end position="222"/>
    </location>
</feature>
<dbReference type="Gene3D" id="2.60.120.1440">
    <property type="match status" value="1"/>
</dbReference>
<proteinExistence type="predicted"/>
<accession>A0A3N1NS37</accession>
<dbReference type="Proteomes" id="UP000273643">
    <property type="component" value="Unassembled WGS sequence"/>
</dbReference>
<protein>
    <submittedName>
        <fullName evidence="4">FecR family protein</fullName>
    </submittedName>
</protein>
<dbReference type="Pfam" id="PF04773">
    <property type="entry name" value="FecR"/>
    <property type="match status" value="1"/>
</dbReference>
<dbReference type="PANTHER" id="PTHR30273">
    <property type="entry name" value="PERIPLASMIC SIGNAL SENSOR AND SIGMA FACTOR ACTIVATOR FECR-RELATED"/>
    <property type="match status" value="1"/>
</dbReference>
<organism evidence="4 5">
    <name type="scientific">Marinimicrobium koreense</name>
    <dbReference type="NCBI Taxonomy" id="306545"/>
    <lineage>
        <taxon>Bacteria</taxon>
        <taxon>Pseudomonadati</taxon>
        <taxon>Pseudomonadota</taxon>
        <taxon>Gammaproteobacteria</taxon>
        <taxon>Cellvibrionales</taxon>
        <taxon>Cellvibrionaceae</taxon>
        <taxon>Marinimicrobium</taxon>
    </lineage>
</organism>
<feature type="transmembrane region" description="Helical" evidence="1">
    <location>
        <begin position="86"/>
        <end position="105"/>
    </location>
</feature>
<dbReference type="GO" id="GO:0016989">
    <property type="term" value="F:sigma factor antagonist activity"/>
    <property type="evidence" value="ECO:0007669"/>
    <property type="project" value="TreeGrafter"/>
</dbReference>
<sequence length="358" mass="39896">MSNIYQFQTEEQMYEDASLWVARLDRGLSEEETAALRRWLDVNPGHRDCLLEMAELWDRMDSLSVLSELFDPPVAQQQRSRAVGRTVWAVAASILAVVFAVNLLLPMSPWSGANSEGPALSNLETSDTLYETGVGAHSTVNLPDGTRMLLNTNTQVSVTYSDQERLLVLNRGELHVEVAHDKQRPLRVRAGSNVVEAVGTAFNVYLKEDESVDVIVTEGRVRVKPLPHSDDVSELADQVRDLVRGQKLTVRDSQALAVEEVDSTLINDRLSWRDGNLVFRGETLREALNELSRYTPATFKVVDSRIRDVRIAGLYKAGDVDGLLLALKENFNIDHRRTGSGVIELSLRDTPESVKSEG</sequence>
<dbReference type="InterPro" id="IPR012373">
    <property type="entry name" value="Ferrdict_sens_TM"/>
</dbReference>
<evidence type="ECO:0000313" key="5">
    <source>
        <dbReference type="Proteomes" id="UP000273643"/>
    </source>
</evidence>
<keyword evidence="1" id="KW-1133">Transmembrane helix</keyword>
<dbReference type="InterPro" id="IPR032623">
    <property type="entry name" value="FecR_N"/>
</dbReference>
<dbReference type="PIRSF" id="PIRSF018266">
    <property type="entry name" value="FecR"/>
    <property type="match status" value="1"/>
</dbReference>
<keyword evidence="1" id="KW-0472">Membrane</keyword>
<feature type="domain" description="FecR N-terminal" evidence="3">
    <location>
        <begin position="16"/>
        <end position="54"/>
    </location>
</feature>
<dbReference type="PANTHER" id="PTHR30273:SF2">
    <property type="entry name" value="PROTEIN FECR"/>
    <property type="match status" value="1"/>
</dbReference>
<name>A0A3N1NS37_9GAMM</name>
<comment type="caution">
    <text evidence="4">The sequence shown here is derived from an EMBL/GenBank/DDBJ whole genome shotgun (WGS) entry which is preliminary data.</text>
</comment>
<evidence type="ECO:0000259" key="3">
    <source>
        <dbReference type="Pfam" id="PF16220"/>
    </source>
</evidence>
<evidence type="ECO:0000256" key="1">
    <source>
        <dbReference type="SAM" id="Phobius"/>
    </source>
</evidence>
<gene>
    <name evidence="4" type="ORF">EDC38_2970</name>
</gene>
<evidence type="ECO:0000313" key="4">
    <source>
        <dbReference type="EMBL" id="ROQ17998.1"/>
    </source>
</evidence>
<keyword evidence="5" id="KW-1185">Reference proteome</keyword>
<dbReference type="OrthoDB" id="9771237at2"/>
<dbReference type="Gene3D" id="3.55.50.30">
    <property type="match status" value="1"/>
</dbReference>
<dbReference type="Pfam" id="PF16220">
    <property type="entry name" value="DUF4880"/>
    <property type="match status" value="1"/>
</dbReference>
<dbReference type="AlphaFoldDB" id="A0A3N1NS37"/>
<keyword evidence="1" id="KW-0812">Transmembrane</keyword>
<dbReference type="EMBL" id="RJUK01000003">
    <property type="protein sequence ID" value="ROQ17998.1"/>
    <property type="molecule type" value="Genomic_DNA"/>
</dbReference>